<keyword evidence="2" id="KW-0637">Prenyltransferase</keyword>
<comment type="caution">
    <text evidence="5">The sequence shown here is derived from an EMBL/GenBank/DDBJ whole genome shotgun (WGS) entry which is preliminary data.</text>
</comment>
<dbReference type="GO" id="GO:0008318">
    <property type="term" value="F:protein prenyltransferase activity"/>
    <property type="evidence" value="ECO:0007669"/>
    <property type="project" value="InterPro"/>
</dbReference>
<dbReference type="AlphaFoldDB" id="A0AAE1BRB9"/>
<dbReference type="Pfam" id="PF01239">
    <property type="entry name" value="PPTA"/>
    <property type="match status" value="2"/>
</dbReference>
<organism evidence="5 6">
    <name type="scientific">Petrolisthes cinctipes</name>
    <name type="common">Flat porcelain crab</name>
    <dbReference type="NCBI Taxonomy" id="88211"/>
    <lineage>
        <taxon>Eukaryota</taxon>
        <taxon>Metazoa</taxon>
        <taxon>Ecdysozoa</taxon>
        <taxon>Arthropoda</taxon>
        <taxon>Crustacea</taxon>
        <taxon>Multicrustacea</taxon>
        <taxon>Malacostraca</taxon>
        <taxon>Eumalacostraca</taxon>
        <taxon>Eucarida</taxon>
        <taxon>Decapoda</taxon>
        <taxon>Pleocyemata</taxon>
        <taxon>Anomura</taxon>
        <taxon>Galatheoidea</taxon>
        <taxon>Porcellanidae</taxon>
        <taxon>Petrolisthes</taxon>
    </lineage>
</organism>
<proteinExistence type="inferred from homology"/>
<dbReference type="SUPFAM" id="SSF48439">
    <property type="entry name" value="Protein prenylyltransferase"/>
    <property type="match status" value="1"/>
</dbReference>
<evidence type="ECO:0008006" key="7">
    <source>
        <dbReference type="Google" id="ProtNLM"/>
    </source>
</evidence>
<dbReference type="PROSITE" id="PS51147">
    <property type="entry name" value="PFTA"/>
    <property type="match status" value="1"/>
</dbReference>
<evidence type="ECO:0000313" key="5">
    <source>
        <dbReference type="EMBL" id="KAK3853864.1"/>
    </source>
</evidence>
<dbReference type="Gene3D" id="1.25.40.120">
    <property type="entry name" value="Protein prenylyltransferase"/>
    <property type="match status" value="1"/>
</dbReference>
<evidence type="ECO:0000313" key="6">
    <source>
        <dbReference type="Proteomes" id="UP001286313"/>
    </source>
</evidence>
<name>A0AAE1BRB9_PETCI</name>
<accession>A0AAE1BRB9</accession>
<sequence length="377" mass="44017">MEEATCERIVKKIDMVISRDPHLDEFDIVFALGEVNRSPVITLGHKLGLESWCVKHVYAYAYAKILHARKTKRHDDPAVLFRWTQFCLLIAPEVATFWNMRKMMLSQGLLSADTDLLLTKLILSRKPKCMEVFQHRKWLYTNIIAKALPHQANGAPHPNQDNQNGNFDHLDSEFMKEFLFSELELCGWTSEKHQNNYHSWNHRLWVLQQFAMHGDLAVVYRSEYETSHCWVSRHVSEHSGLHYLQYLIDSLASLVKEGKIASLQEVDPSIESIEKLYLRELEFNRDLIEEYHDHEALFCHRRFLLLRLRDLLYPGPQRTSTPPPPALKRWCVETVNSEWSAVLLGEKALVNSCINTNTYQETLGEKHTQWLNNILAI</sequence>
<gene>
    <name evidence="5" type="ORF">Pcinc_039617</name>
</gene>
<keyword evidence="3" id="KW-0808">Transferase</keyword>
<keyword evidence="4" id="KW-0677">Repeat</keyword>
<dbReference type="PANTHER" id="PTHR11129">
    <property type="entry name" value="PROTEIN FARNESYLTRANSFERASE ALPHA SUBUNIT/RAB GERANYLGERANYL TRANSFERASE ALPHA SUBUNIT"/>
    <property type="match status" value="1"/>
</dbReference>
<evidence type="ECO:0000256" key="2">
    <source>
        <dbReference type="ARBA" id="ARBA00022602"/>
    </source>
</evidence>
<dbReference type="EMBL" id="JAWQEG010006794">
    <property type="protein sequence ID" value="KAK3853864.1"/>
    <property type="molecule type" value="Genomic_DNA"/>
</dbReference>
<evidence type="ECO:0000256" key="3">
    <source>
        <dbReference type="ARBA" id="ARBA00022679"/>
    </source>
</evidence>
<dbReference type="GO" id="GO:0005737">
    <property type="term" value="C:cytoplasm"/>
    <property type="evidence" value="ECO:0007669"/>
    <property type="project" value="TreeGrafter"/>
</dbReference>
<dbReference type="PANTHER" id="PTHR11129:SF3">
    <property type="entry name" value="PROTEIN PRENYLTRANSFERASE ALPHA SUBUNIT REPEAT-CONTAINING PROTEIN 1"/>
    <property type="match status" value="1"/>
</dbReference>
<evidence type="ECO:0000256" key="1">
    <source>
        <dbReference type="ARBA" id="ARBA00006734"/>
    </source>
</evidence>
<dbReference type="Proteomes" id="UP001286313">
    <property type="component" value="Unassembled WGS sequence"/>
</dbReference>
<dbReference type="InterPro" id="IPR002088">
    <property type="entry name" value="Prenyl_trans_a"/>
</dbReference>
<keyword evidence="6" id="KW-1185">Reference proteome</keyword>
<reference evidence="5" key="1">
    <citation type="submission" date="2023-10" db="EMBL/GenBank/DDBJ databases">
        <title>Genome assemblies of two species of porcelain crab, Petrolisthes cinctipes and Petrolisthes manimaculis (Anomura: Porcellanidae).</title>
        <authorList>
            <person name="Angst P."/>
        </authorList>
    </citation>
    <scope>NUCLEOTIDE SEQUENCE</scope>
    <source>
        <strain evidence="5">PB745_01</strain>
        <tissue evidence="5">Gill</tissue>
    </source>
</reference>
<evidence type="ECO:0000256" key="4">
    <source>
        <dbReference type="ARBA" id="ARBA00022737"/>
    </source>
</evidence>
<comment type="similarity">
    <text evidence="1">Belongs to the protein prenyltransferase subunit alpha family.</text>
</comment>
<protein>
    <recommendedName>
        <fullName evidence="7">Protein prenyltransferase alpha subunit repeat-containing protein 1</fullName>
    </recommendedName>
</protein>